<name>D6W7A7_TRICA</name>
<reference evidence="2 3" key="1">
    <citation type="journal article" date="2008" name="Nature">
        <title>The genome of the model beetle and pest Tribolium castaneum.</title>
        <authorList>
            <consortium name="Tribolium Genome Sequencing Consortium"/>
            <person name="Richards S."/>
            <person name="Gibbs R.A."/>
            <person name="Weinstock G.M."/>
            <person name="Brown S.J."/>
            <person name="Denell R."/>
            <person name="Beeman R.W."/>
            <person name="Gibbs R."/>
            <person name="Beeman R.W."/>
            <person name="Brown S.J."/>
            <person name="Bucher G."/>
            <person name="Friedrich M."/>
            <person name="Grimmelikhuijzen C.J."/>
            <person name="Klingler M."/>
            <person name="Lorenzen M."/>
            <person name="Richards S."/>
            <person name="Roth S."/>
            <person name="Schroder R."/>
            <person name="Tautz D."/>
            <person name="Zdobnov E.M."/>
            <person name="Muzny D."/>
            <person name="Gibbs R.A."/>
            <person name="Weinstock G.M."/>
            <person name="Attaway T."/>
            <person name="Bell S."/>
            <person name="Buhay C.J."/>
            <person name="Chandrabose M.N."/>
            <person name="Chavez D."/>
            <person name="Clerk-Blankenburg K.P."/>
            <person name="Cree A."/>
            <person name="Dao M."/>
            <person name="Davis C."/>
            <person name="Chacko J."/>
            <person name="Dinh H."/>
            <person name="Dugan-Rocha S."/>
            <person name="Fowler G."/>
            <person name="Garner T.T."/>
            <person name="Garnes J."/>
            <person name="Gnirke A."/>
            <person name="Hawes A."/>
            <person name="Hernandez J."/>
            <person name="Hines S."/>
            <person name="Holder M."/>
            <person name="Hume J."/>
            <person name="Jhangiani S.N."/>
            <person name="Joshi V."/>
            <person name="Khan Z.M."/>
            <person name="Jackson L."/>
            <person name="Kovar C."/>
            <person name="Kowis A."/>
            <person name="Lee S."/>
            <person name="Lewis L.R."/>
            <person name="Margolis J."/>
            <person name="Morgan M."/>
            <person name="Nazareth L.V."/>
            <person name="Nguyen N."/>
            <person name="Okwuonu G."/>
            <person name="Parker D."/>
            <person name="Richards S."/>
            <person name="Ruiz S.J."/>
            <person name="Santibanez J."/>
            <person name="Savard J."/>
            <person name="Scherer S.E."/>
            <person name="Schneider B."/>
            <person name="Sodergren E."/>
            <person name="Tautz D."/>
            <person name="Vattahil S."/>
            <person name="Villasana D."/>
            <person name="White C.S."/>
            <person name="Wright R."/>
            <person name="Park Y."/>
            <person name="Beeman R.W."/>
            <person name="Lord J."/>
            <person name="Oppert B."/>
            <person name="Lorenzen M."/>
            <person name="Brown S."/>
            <person name="Wang L."/>
            <person name="Savard J."/>
            <person name="Tautz D."/>
            <person name="Richards S."/>
            <person name="Weinstock G."/>
            <person name="Gibbs R.A."/>
            <person name="Liu Y."/>
            <person name="Worley K."/>
            <person name="Weinstock G."/>
            <person name="Elsik C.G."/>
            <person name="Reese J.T."/>
            <person name="Elhaik E."/>
            <person name="Landan G."/>
            <person name="Graur D."/>
            <person name="Arensburger P."/>
            <person name="Atkinson P."/>
            <person name="Beeman R.W."/>
            <person name="Beidler J."/>
            <person name="Brown S.J."/>
            <person name="Demuth J.P."/>
            <person name="Drury D.W."/>
            <person name="Du Y.Z."/>
            <person name="Fujiwara H."/>
            <person name="Lorenzen M."/>
            <person name="Maselli V."/>
            <person name="Osanai M."/>
            <person name="Park Y."/>
            <person name="Robertson H.M."/>
            <person name="Tu Z."/>
            <person name="Wang J.J."/>
            <person name="Wang S."/>
            <person name="Richards S."/>
            <person name="Song H."/>
            <person name="Zhang L."/>
            <person name="Sodergren E."/>
            <person name="Werner D."/>
            <person name="Stanke M."/>
            <person name="Morgenstern B."/>
            <person name="Solovyev V."/>
            <person name="Kosarev P."/>
            <person name="Brown G."/>
            <person name="Chen H.C."/>
            <person name="Ermolaeva O."/>
            <person name="Hlavina W."/>
            <person name="Kapustin Y."/>
            <person name="Kiryutin B."/>
            <person name="Kitts P."/>
            <person name="Maglott D."/>
            <person name="Pruitt K."/>
            <person name="Sapojnikov V."/>
            <person name="Souvorov A."/>
            <person name="Mackey A.J."/>
            <person name="Waterhouse R.M."/>
            <person name="Wyder S."/>
            <person name="Zdobnov E.M."/>
            <person name="Zdobnov E.M."/>
            <person name="Wyder S."/>
            <person name="Kriventseva E.V."/>
            <person name="Kadowaki T."/>
            <person name="Bork P."/>
            <person name="Aranda M."/>
            <person name="Bao R."/>
            <person name="Beermann A."/>
            <person name="Berns N."/>
            <person name="Bolognesi R."/>
            <person name="Bonneton F."/>
            <person name="Bopp D."/>
            <person name="Brown S.J."/>
            <person name="Bucher G."/>
            <person name="Butts T."/>
            <person name="Chaumot A."/>
            <person name="Denell R.E."/>
            <person name="Ferrier D.E."/>
            <person name="Friedrich M."/>
            <person name="Gordon C.M."/>
            <person name="Jindra M."/>
            <person name="Klingler M."/>
            <person name="Lan Q."/>
            <person name="Lattorff H.M."/>
            <person name="Laudet V."/>
            <person name="von Levetsow C."/>
            <person name="Liu Z."/>
            <person name="Lutz R."/>
            <person name="Lynch J.A."/>
            <person name="da Fonseca R.N."/>
            <person name="Posnien N."/>
            <person name="Reuter R."/>
            <person name="Roth S."/>
            <person name="Savard J."/>
            <person name="Schinko J.B."/>
            <person name="Schmitt C."/>
            <person name="Schoppmeier M."/>
            <person name="Schroder R."/>
            <person name="Shippy T.D."/>
            <person name="Simonnet F."/>
            <person name="Marques-Souza H."/>
            <person name="Tautz D."/>
            <person name="Tomoyasu Y."/>
            <person name="Trauner J."/>
            <person name="Van der Zee M."/>
            <person name="Vervoort M."/>
            <person name="Wittkopp N."/>
            <person name="Wimmer E.A."/>
            <person name="Yang X."/>
            <person name="Jones A.K."/>
            <person name="Sattelle D.B."/>
            <person name="Ebert P.R."/>
            <person name="Nelson D."/>
            <person name="Scott J.G."/>
            <person name="Beeman R.W."/>
            <person name="Muthukrishnan S."/>
            <person name="Kramer K.J."/>
            <person name="Arakane Y."/>
            <person name="Beeman R.W."/>
            <person name="Zhu Q."/>
            <person name="Hogenkamp D."/>
            <person name="Dixit R."/>
            <person name="Oppert B."/>
            <person name="Jiang H."/>
            <person name="Zou Z."/>
            <person name="Marshall J."/>
            <person name="Elpidina E."/>
            <person name="Vinokurov K."/>
            <person name="Oppert C."/>
            <person name="Zou Z."/>
            <person name="Evans J."/>
            <person name="Lu Z."/>
            <person name="Zhao P."/>
            <person name="Sumathipala N."/>
            <person name="Altincicek B."/>
            <person name="Vilcinskas A."/>
            <person name="Williams M."/>
            <person name="Hultmark D."/>
            <person name="Hetru C."/>
            <person name="Jiang H."/>
            <person name="Grimmelikhuijzen C.J."/>
            <person name="Hauser F."/>
            <person name="Cazzamali G."/>
            <person name="Williamson M."/>
            <person name="Park Y."/>
            <person name="Li B."/>
            <person name="Tanaka Y."/>
            <person name="Predel R."/>
            <person name="Neupert S."/>
            <person name="Schachtner J."/>
            <person name="Verleyen P."/>
            <person name="Raible F."/>
            <person name="Bork P."/>
            <person name="Friedrich M."/>
            <person name="Walden K.K."/>
            <person name="Robertson H.M."/>
            <person name="Angeli S."/>
            <person name="Foret S."/>
            <person name="Bucher G."/>
            <person name="Schuetz S."/>
            <person name="Maleszka R."/>
            <person name="Wimmer E.A."/>
            <person name="Beeman R.W."/>
            <person name="Lorenzen M."/>
            <person name="Tomoyasu Y."/>
            <person name="Miller S.C."/>
            <person name="Grossmann D."/>
            <person name="Bucher G."/>
        </authorList>
    </citation>
    <scope>NUCLEOTIDE SEQUENCE [LARGE SCALE GENOMIC DNA]</scope>
    <source>
        <strain evidence="2 3">Georgia GA2</strain>
    </source>
</reference>
<accession>D6W7A7</accession>
<evidence type="ECO:0000313" key="2">
    <source>
        <dbReference type="EMBL" id="EFA11054.1"/>
    </source>
</evidence>
<reference evidence="2 3" key="2">
    <citation type="journal article" date="2010" name="Nucleic Acids Res.">
        <title>BeetleBase in 2010: revisions to provide comprehensive genomic information for Tribolium castaneum.</title>
        <authorList>
            <person name="Kim H.S."/>
            <person name="Murphy T."/>
            <person name="Xia J."/>
            <person name="Caragea D."/>
            <person name="Park Y."/>
            <person name="Beeman R.W."/>
            <person name="Lorenzen M.D."/>
            <person name="Butcher S."/>
            <person name="Manak J.R."/>
            <person name="Brown S.J."/>
        </authorList>
    </citation>
    <scope>GENOME REANNOTATION</scope>
    <source>
        <strain evidence="2 3">Georgia GA2</strain>
    </source>
</reference>
<dbReference type="AlphaFoldDB" id="D6W7A7"/>
<dbReference type="EMBL" id="KQ971307">
    <property type="protein sequence ID" value="EFA11054.1"/>
    <property type="molecule type" value="Genomic_DNA"/>
</dbReference>
<dbReference type="Proteomes" id="UP000007266">
    <property type="component" value="Linkage group 1"/>
</dbReference>
<organism evidence="2 3">
    <name type="scientific">Tribolium castaneum</name>
    <name type="common">Red flour beetle</name>
    <dbReference type="NCBI Taxonomy" id="7070"/>
    <lineage>
        <taxon>Eukaryota</taxon>
        <taxon>Metazoa</taxon>
        <taxon>Ecdysozoa</taxon>
        <taxon>Arthropoda</taxon>
        <taxon>Hexapoda</taxon>
        <taxon>Insecta</taxon>
        <taxon>Pterygota</taxon>
        <taxon>Neoptera</taxon>
        <taxon>Endopterygota</taxon>
        <taxon>Coleoptera</taxon>
        <taxon>Polyphaga</taxon>
        <taxon>Cucujiformia</taxon>
        <taxon>Tenebrionidae</taxon>
        <taxon>Tenebrionidae incertae sedis</taxon>
        <taxon>Tribolium</taxon>
    </lineage>
</organism>
<evidence type="ECO:0000313" key="3">
    <source>
        <dbReference type="Proteomes" id="UP000007266"/>
    </source>
</evidence>
<dbReference type="HOGENOM" id="CLU_1867755_0_0_1"/>
<sequence length="137" mass="15381">MPAVPFRIRGEGLERAGSAEDATLVGQRLRQEACNCHSLCLCEFQAACYATKARCVLHRRWRGSHATAPKVSQGAQAQTNAPRRRSRRHQLSVVTLQTSTNTTSPHDRLAKTKNQNENQRLNQIKPAHAHIRLRLPL</sequence>
<gene>
    <name evidence="2" type="primary">GLEAN_04648</name>
    <name evidence="2" type="ORF">TcasGA2_TC004648</name>
</gene>
<dbReference type="InParanoid" id="D6W7A7"/>
<protein>
    <submittedName>
        <fullName evidence="2">Uncharacterized protein</fullName>
    </submittedName>
</protein>
<keyword evidence="3" id="KW-1185">Reference proteome</keyword>
<feature type="region of interest" description="Disordered" evidence="1">
    <location>
        <begin position="66"/>
        <end position="118"/>
    </location>
</feature>
<feature type="compositionally biased region" description="Polar residues" evidence="1">
    <location>
        <begin position="92"/>
        <end position="104"/>
    </location>
</feature>
<evidence type="ECO:0000256" key="1">
    <source>
        <dbReference type="SAM" id="MobiDB-lite"/>
    </source>
</evidence>
<proteinExistence type="predicted"/>